<keyword evidence="1" id="KW-1185">Reference proteome</keyword>
<reference evidence="2" key="1">
    <citation type="submission" date="2016-11" db="UniProtKB">
        <authorList>
            <consortium name="WormBaseParasite"/>
        </authorList>
    </citation>
    <scope>IDENTIFICATION</scope>
</reference>
<sequence>MCEAGEPLMGIKLLAGELGPPEEGRPIVGDSVIGGIDAGELLLRGVFDPVAAELGTAEEGRPVLGDWVIGGIDVGELLLSGVFDLVAAELGPPEEGRPLVGDSVIGGIDAGELLLPGVLDPVAGELGTAEEDPSDDGGVVSRLMLGMVSVGSVGFGVGNAGRIIVP</sequence>
<protein>
    <submittedName>
        <fullName evidence="2">Uncharacterized protein</fullName>
    </submittedName>
</protein>
<dbReference type="Proteomes" id="UP000095287">
    <property type="component" value="Unplaced"/>
</dbReference>
<dbReference type="AlphaFoldDB" id="A0A1I7ZIR9"/>
<proteinExistence type="predicted"/>
<dbReference type="WBParaSite" id="L893_g26609.t1">
    <property type="protein sequence ID" value="L893_g26609.t1"/>
    <property type="gene ID" value="L893_g26609"/>
</dbReference>
<organism evidence="1 2">
    <name type="scientific">Steinernema glaseri</name>
    <dbReference type="NCBI Taxonomy" id="37863"/>
    <lineage>
        <taxon>Eukaryota</taxon>
        <taxon>Metazoa</taxon>
        <taxon>Ecdysozoa</taxon>
        <taxon>Nematoda</taxon>
        <taxon>Chromadorea</taxon>
        <taxon>Rhabditida</taxon>
        <taxon>Tylenchina</taxon>
        <taxon>Panagrolaimomorpha</taxon>
        <taxon>Strongyloidoidea</taxon>
        <taxon>Steinernematidae</taxon>
        <taxon>Steinernema</taxon>
    </lineage>
</organism>
<evidence type="ECO:0000313" key="2">
    <source>
        <dbReference type="WBParaSite" id="L893_g26609.t1"/>
    </source>
</evidence>
<evidence type="ECO:0000313" key="1">
    <source>
        <dbReference type="Proteomes" id="UP000095287"/>
    </source>
</evidence>
<accession>A0A1I7ZIR9</accession>
<name>A0A1I7ZIR9_9BILA</name>